<accession>A0ABN8B483</accession>
<proteinExistence type="predicted"/>
<protein>
    <submittedName>
        <fullName evidence="2">Uncharacterized protein</fullName>
    </submittedName>
</protein>
<dbReference type="EMBL" id="OU963895">
    <property type="protein sequence ID" value="CAH0401860.1"/>
    <property type="molecule type" value="Genomic_DNA"/>
</dbReference>
<name>A0ABN8B483_CHISP</name>
<reference evidence="2" key="1">
    <citation type="submission" date="2021-12" db="EMBL/GenBank/DDBJ databases">
        <authorList>
            <person name="King R."/>
        </authorList>
    </citation>
    <scope>NUCLEOTIDE SEQUENCE</scope>
</reference>
<keyword evidence="3" id="KW-1185">Reference proteome</keyword>
<feature type="region of interest" description="Disordered" evidence="1">
    <location>
        <begin position="93"/>
        <end position="125"/>
    </location>
</feature>
<sequence>MSYSRSLTLNEIIEELDKDEDQPIPDIITILPPENCNADVTDEDSGDENLVSMHNLPGSQLRAQAEVYFGELSSDSDSDDELSLAQLAKRRRLQEDEIGTPPQDSPQSVSSLFPSSSGSQTTVVPKNKLYCTGHTTCN</sequence>
<organism evidence="2 3">
    <name type="scientific">Chilo suppressalis</name>
    <name type="common">Asiatic rice borer moth</name>
    <dbReference type="NCBI Taxonomy" id="168631"/>
    <lineage>
        <taxon>Eukaryota</taxon>
        <taxon>Metazoa</taxon>
        <taxon>Ecdysozoa</taxon>
        <taxon>Arthropoda</taxon>
        <taxon>Hexapoda</taxon>
        <taxon>Insecta</taxon>
        <taxon>Pterygota</taxon>
        <taxon>Neoptera</taxon>
        <taxon>Endopterygota</taxon>
        <taxon>Lepidoptera</taxon>
        <taxon>Glossata</taxon>
        <taxon>Ditrysia</taxon>
        <taxon>Pyraloidea</taxon>
        <taxon>Crambidae</taxon>
        <taxon>Crambinae</taxon>
        <taxon>Chilo</taxon>
    </lineage>
</organism>
<dbReference type="Proteomes" id="UP001153292">
    <property type="component" value="Chromosome 2"/>
</dbReference>
<evidence type="ECO:0000313" key="2">
    <source>
        <dbReference type="EMBL" id="CAH0401860.1"/>
    </source>
</evidence>
<evidence type="ECO:0000256" key="1">
    <source>
        <dbReference type="SAM" id="MobiDB-lite"/>
    </source>
</evidence>
<feature type="compositionally biased region" description="Low complexity" evidence="1">
    <location>
        <begin position="105"/>
        <end position="119"/>
    </location>
</feature>
<evidence type="ECO:0000313" key="3">
    <source>
        <dbReference type="Proteomes" id="UP001153292"/>
    </source>
</evidence>
<gene>
    <name evidence="2" type="ORF">CHILSU_LOCUS5097</name>
</gene>